<dbReference type="EMBL" id="JQBT01000032">
    <property type="protein sequence ID" value="KRN79085.1"/>
    <property type="molecule type" value="Genomic_DNA"/>
</dbReference>
<dbReference type="Proteomes" id="UP000051565">
    <property type="component" value="Unassembled WGS sequence"/>
</dbReference>
<evidence type="ECO:0000256" key="1">
    <source>
        <dbReference type="SAM" id="MobiDB-lite"/>
    </source>
</evidence>
<dbReference type="STRING" id="53444.AYR59_05900"/>
<gene>
    <name evidence="2" type="ORF">IV52_GL000490</name>
</gene>
<comment type="caution">
    <text evidence="2">The sequence shown here is derived from an EMBL/GenBank/DDBJ whole genome shotgun (WGS) entry which is preliminary data.</text>
</comment>
<dbReference type="InterPro" id="IPR003772">
    <property type="entry name" value="YceD"/>
</dbReference>
<dbReference type="AlphaFoldDB" id="A0A0R2JYD3"/>
<evidence type="ECO:0000313" key="3">
    <source>
        <dbReference type="Proteomes" id="UP000051565"/>
    </source>
</evidence>
<reference evidence="2 3" key="1">
    <citation type="journal article" date="2015" name="Genome Announc.">
        <title>Expanding the biotechnology potential of lactobacilli through comparative genomics of 213 strains and associated genera.</title>
        <authorList>
            <person name="Sun Z."/>
            <person name="Harris H.M."/>
            <person name="McCann A."/>
            <person name="Guo C."/>
            <person name="Argimon S."/>
            <person name="Zhang W."/>
            <person name="Yang X."/>
            <person name="Jeffery I.B."/>
            <person name="Cooney J.C."/>
            <person name="Kagawa T.F."/>
            <person name="Liu W."/>
            <person name="Song Y."/>
            <person name="Salvetti E."/>
            <person name="Wrobel A."/>
            <person name="Rasinkangas P."/>
            <person name="Parkhill J."/>
            <person name="Rea M.C."/>
            <person name="O'Sullivan O."/>
            <person name="Ritari J."/>
            <person name="Douillard F.P."/>
            <person name="Paul Ross R."/>
            <person name="Yang R."/>
            <person name="Briner A.E."/>
            <person name="Felis G.E."/>
            <person name="de Vos W.M."/>
            <person name="Barrangou R."/>
            <person name="Klaenhammer T.R."/>
            <person name="Caufield P.W."/>
            <person name="Cui Y."/>
            <person name="Zhang H."/>
            <person name="O'Toole P.W."/>
        </authorList>
    </citation>
    <scope>NUCLEOTIDE SEQUENCE [LARGE SCALE GENOMIC DNA]</scope>
    <source>
        <strain evidence="2 3">DSM 20690</strain>
    </source>
</reference>
<dbReference type="Pfam" id="PF02620">
    <property type="entry name" value="YceD"/>
    <property type="match status" value="1"/>
</dbReference>
<dbReference type="RefSeq" id="WP_054646246.1">
    <property type="nucleotide sequence ID" value="NZ_FUXS01000001.1"/>
</dbReference>
<proteinExistence type="predicted"/>
<dbReference type="GeneID" id="61250371"/>
<dbReference type="PATRIC" id="fig|1122148.6.peg.510"/>
<name>A0A0R2JYD3_9LACO</name>
<accession>A0A0R2JYD3</accession>
<evidence type="ECO:0008006" key="4">
    <source>
        <dbReference type="Google" id="ProtNLM"/>
    </source>
</evidence>
<evidence type="ECO:0000313" key="2">
    <source>
        <dbReference type="EMBL" id="KRN79085.1"/>
    </source>
</evidence>
<protein>
    <recommendedName>
        <fullName evidence="4">Metal-binding protein</fullName>
    </recommendedName>
</protein>
<feature type="region of interest" description="Disordered" evidence="1">
    <location>
        <begin position="134"/>
        <end position="164"/>
    </location>
</feature>
<dbReference type="OrthoDB" id="9790372at2"/>
<sequence>MKWSFENLQGYKDKPYEESAVLDLKQDLKERYPDEILDATPLNVSISSIANDGDVIIDADIKGSITVPSSRSLVPVEIPLDFHVNEVYVNTNAALNRYDEEVVALLIDESGMIDFDKAVVDNVIVQIPMQVLSPDEKNGKQMPSGNDWNVVSEDDFDHQKENAKKVDPRFASLKNFYSSNNDET</sequence>
<keyword evidence="3" id="KW-1185">Reference proteome</keyword>
<organism evidence="2 3">
    <name type="scientific">Fructilactobacillus lindneri DSM 20690 = JCM 11027</name>
    <dbReference type="NCBI Taxonomy" id="1122148"/>
    <lineage>
        <taxon>Bacteria</taxon>
        <taxon>Bacillati</taxon>
        <taxon>Bacillota</taxon>
        <taxon>Bacilli</taxon>
        <taxon>Lactobacillales</taxon>
        <taxon>Lactobacillaceae</taxon>
        <taxon>Fructilactobacillus</taxon>
    </lineage>
</organism>